<gene>
    <name evidence="1" type="ORF">DSM104635_00056</name>
</gene>
<dbReference type="EMBL" id="CP047045">
    <property type="protein sequence ID" value="QGZ93249.1"/>
    <property type="molecule type" value="Genomic_DNA"/>
</dbReference>
<dbReference type="AlphaFoldDB" id="A0A6I6MG80"/>
<sequence length="268" mass="29757">MVLSLALAACDRDVAEQRISDDANVEMSVRLPPSDAAFADDQSLPPDERVRAAIEGYRLSYAYDGPPPHDAATGELFSCGDDWRRDGGRGGQIGTYRIDGDTICIEESRRSDRNVCRRFIRREGDRVFLDDPERGEIEYLARRQAYCAPDPAGGPSLDATGIDVRERDNLSNAELRALVRGSTFFTPRSGLASNQTFSCDGRWRGSAPDLRGRYRIQDDQLCLEIGPRSGCQKLFLVDGDYYAAPLLPDERAISALRFEVVERGACPR</sequence>
<proteinExistence type="predicted"/>
<accession>A0A6I6MG80</accession>
<dbReference type="Proteomes" id="UP000431269">
    <property type="component" value="Chromosome"/>
</dbReference>
<reference evidence="2" key="1">
    <citation type="submission" date="2019-12" db="EMBL/GenBank/DDBJ databases">
        <title>Complete genome of Terracaulis silvestris 0127_4.</title>
        <authorList>
            <person name="Vieira S."/>
            <person name="Riedel T."/>
            <person name="Sproer C."/>
            <person name="Pascual J."/>
            <person name="Boedeker C."/>
            <person name="Overmann J."/>
        </authorList>
    </citation>
    <scope>NUCLEOTIDE SEQUENCE [LARGE SCALE GENOMIC DNA]</scope>
    <source>
        <strain evidence="2">0127_4</strain>
    </source>
</reference>
<evidence type="ECO:0000313" key="1">
    <source>
        <dbReference type="EMBL" id="QGZ93249.1"/>
    </source>
</evidence>
<protein>
    <submittedName>
        <fullName evidence="1">Uncharacterized protein</fullName>
    </submittedName>
</protein>
<keyword evidence="2" id="KW-1185">Reference proteome</keyword>
<organism evidence="1 2">
    <name type="scientific">Terricaulis silvestris</name>
    <dbReference type="NCBI Taxonomy" id="2686094"/>
    <lineage>
        <taxon>Bacteria</taxon>
        <taxon>Pseudomonadati</taxon>
        <taxon>Pseudomonadota</taxon>
        <taxon>Alphaproteobacteria</taxon>
        <taxon>Caulobacterales</taxon>
        <taxon>Caulobacteraceae</taxon>
        <taxon>Terricaulis</taxon>
    </lineage>
</organism>
<dbReference type="KEGG" id="tsv:DSM104635_00056"/>
<name>A0A6I6MG80_9CAUL</name>
<evidence type="ECO:0000313" key="2">
    <source>
        <dbReference type="Proteomes" id="UP000431269"/>
    </source>
</evidence>